<evidence type="ECO:0000313" key="1">
    <source>
        <dbReference type="EMBL" id="ABC61172.1"/>
    </source>
</evidence>
<reference evidence="1 2" key="1">
    <citation type="journal article" date="2006" name="J. Gen. Virol.">
        <title>Sequence analysis of the Choristoneura occidentalis granulovirus genome.</title>
        <authorList>
            <person name="Escasa S.R."/>
            <person name="Lauzon H.A.M."/>
            <person name="Mathur A.C."/>
            <person name="Krell P.J."/>
            <person name="Arif B.M."/>
        </authorList>
    </citation>
    <scope>NUCLEOTIDE SEQUENCE [LARGE SCALE GENOMIC DNA]</scope>
</reference>
<dbReference type="Proteomes" id="UP000202317">
    <property type="component" value="Segment"/>
</dbReference>
<sequence>MISLVIAAAIICIILLCIVKLNRGQEVQRILYEHKFIPIPLGRYVNEIT</sequence>
<keyword evidence="2" id="KW-1185">Reference proteome</keyword>
<dbReference type="InterPro" id="IPR009903">
    <property type="entry name" value="AcMNPV_AC110"/>
</dbReference>
<dbReference type="KEGG" id="vg:4155861"/>
<dbReference type="OrthoDB" id="28825at10239"/>
<dbReference type="Pfam" id="PF07280">
    <property type="entry name" value="Ac110_PIF"/>
    <property type="match status" value="1"/>
</dbReference>
<dbReference type="EMBL" id="DQ333351">
    <property type="protein sequence ID" value="ABC61172.1"/>
    <property type="molecule type" value="Genomic_DNA"/>
</dbReference>
<evidence type="ECO:0000313" key="2">
    <source>
        <dbReference type="Proteomes" id="UP000202317"/>
    </source>
</evidence>
<organism evidence="1 2">
    <name type="scientific">Choristoneura occidentalis granulovirus</name>
    <dbReference type="NCBI Taxonomy" id="364745"/>
    <lineage>
        <taxon>Viruses</taxon>
        <taxon>Viruses incertae sedis</taxon>
        <taxon>Naldaviricetes</taxon>
        <taxon>Lefavirales</taxon>
        <taxon>Baculoviridae</taxon>
        <taxon>Betabaculovirus</taxon>
        <taxon>Betabaculovirus chofumiferanae</taxon>
    </lineage>
</organism>
<proteinExistence type="predicted"/>
<accession>A0ACD6B574</accession>
<name>A0ACD6B574_9BBAC</name>
<protein>
    <submittedName>
        <fullName evidence="1">Uncharacterized protein</fullName>
    </submittedName>
</protein>